<dbReference type="InterPro" id="IPR026838">
    <property type="entry name" value="YheC/D"/>
</dbReference>
<evidence type="ECO:0000259" key="2">
    <source>
        <dbReference type="PROSITE" id="PS50975"/>
    </source>
</evidence>
<keyword evidence="1" id="KW-0547">Nucleotide-binding</keyword>
<evidence type="ECO:0000313" key="4">
    <source>
        <dbReference type="Proteomes" id="UP001157114"/>
    </source>
</evidence>
<dbReference type="Proteomes" id="UP001157114">
    <property type="component" value="Unassembled WGS sequence"/>
</dbReference>
<protein>
    <recommendedName>
        <fullName evidence="2">ATP-grasp domain-containing protein</fullName>
    </recommendedName>
</protein>
<accession>A0ABQ6GAP6</accession>
<keyword evidence="1" id="KW-0067">ATP-binding</keyword>
<dbReference type="PROSITE" id="PS50975">
    <property type="entry name" value="ATP_GRASP"/>
    <property type="match status" value="1"/>
</dbReference>
<name>A0ABQ6GAP6_9BACL</name>
<gene>
    <name evidence="3" type="ORF">MU1_23080</name>
</gene>
<dbReference type="EMBL" id="BSSQ01000010">
    <property type="protein sequence ID" value="GLX67963.1"/>
    <property type="molecule type" value="Genomic_DNA"/>
</dbReference>
<proteinExistence type="predicted"/>
<dbReference type="RefSeq" id="WP_284238721.1">
    <property type="nucleotide sequence ID" value="NZ_BSSQ01000010.1"/>
</dbReference>
<organism evidence="3 4">
    <name type="scientific">Paenibacillus glycanilyticus</name>
    <dbReference type="NCBI Taxonomy" id="126569"/>
    <lineage>
        <taxon>Bacteria</taxon>
        <taxon>Bacillati</taxon>
        <taxon>Bacillota</taxon>
        <taxon>Bacilli</taxon>
        <taxon>Bacillales</taxon>
        <taxon>Paenibacillaceae</taxon>
        <taxon>Paenibacillus</taxon>
    </lineage>
</organism>
<reference evidence="3 4" key="1">
    <citation type="submission" date="2023-03" db="EMBL/GenBank/DDBJ databases">
        <title>Draft genome sequence of the bacteria which degrade cell wall of Tricholomamatutake.</title>
        <authorList>
            <person name="Konishi Y."/>
            <person name="Fukuta Y."/>
            <person name="Shirasaka N."/>
        </authorList>
    </citation>
    <scope>NUCLEOTIDE SEQUENCE [LARGE SCALE GENOMIC DNA]</scope>
    <source>
        <strain evidence="4">mu1</strain>
    </source>
</reference>
<sequence>MYQESLVEVTFSNKQLKDQVAISRGLMEDWRLEPQAKVKIGIGPLAVWAEVAMLDSGKPQIILSKLHNSKLGITGRCTLYAYRQDDMIRLGPVVGVVMNSSKIQSIGNHFLRSQTPKLPMLLYKFIPSDIKWASRKVNGTLLARKKNQWRKALVPFPDVIFNQIKSRKAYQTPLYKRFFKYMDSLDTKMFNHNYFDKGEMYELISNDSQLKAYLPLSYVSPGIDQIEELLRITPSVFLKPLKGSGGRGIYKVSKKIGTAPYLCEAKFGNVHIRKSYASLSLLLSHHIQKLSSYLVQQGVDLMRYGPDLFDLRVQLNKNGENDWVVTAIGANINHPSKITTHGGWVKTGTYVLNEAFQERAPDIESKVLSVSKRIGYVLEKGYGHELGDLGIDLGVDRDGRVWIFEANSAPGRHIFKHRLLKPMQRVSDQTMMAYCHYLFRKQNENYFTK</sequence>
<dbReference type="SUPFAM" id="SSF56059">
    <property type="entry name" value="Glutathione synthetase ATP-binding domain-like"/>
    <property type="match status" value="1"/>
</dbReference>
<evidence type="ECO:0000256" key="1">
    <source>
        <dbReference type="PROSITE-ProRule" id="PRU00409"/>
    </source>
</evidence>
<dbReference type="InterPro" id="IPR011761">
    <property type="entry name" value="ATP-grasp"/>
</dbReference>
<dbReference type="Pfam" id="PF14398">
    <property type="entry name" value="ATPgrasp_YheCD"/>
    <property type="match status" value="1"/>
</dbReference>
<comment type="caution">
    <text evidence="3">The sequence shown here is derived from an EMBL/GenBank/DDBJ whole genome shotgun (WGS) entry which is preliminary data.</text>
</comment>
<feature type="domain" description="ATP-grasp" evidence="2">
    <location>
        <begin position="204"/>
        <end position="440"/>
    </location>
</feature>
<keyword evidence="4" id="KW-1185">Reference proteome</keyword>
<evidence type="ECO:0000313" key="3">
    <source>
        <dbReference type="EMBL" id="GLX67963.1"/>
    </source>
</evidence>